<dbReference type="Pfam" id="PF01753">
    <property type="entry name" value="zf-MYND"/>
    <property type="match status" value="1"/>
</dbReference>
<keyword evidence="2 4" id="KW-0863">Zinc-finger</keyword>
<name>A0A9P3LCM7_9APHY</name>
<evidence type="ECO:0000313" key="7">
    <source>
        <dbReference type="Proteomes" id="UP000703269"/>
    </source>
</evidence>
<evidence type="ECO:0000256" key="4">
    <source>
        <dbReference type="PROSITE-ProRule" id="PRU00134"/>
    </source>
</evidence>
<proteinExistence type="predicted"/>
<dbReference type="PANTHER" id="PTHR10237:SF14">
    <property type="entry name" value="MYND-TYPE DOMAIN-CONTAINING PROTEIN"/>
    <property type="match status" value="1"/>
</dbReference>
<comment type="caution">
    <text evidence="6">The sequence shown here is derived from an EMBL/GenBank/DDBJ whole genome shotgun (WGS) entry which is preliminary data.</text>
</comment>
<dbReference type="InterPro" id="IPR024119">
    <property type="entry name" value="TF_DEAF-1"/>
</dbReference>
<evidence type="ECO:0000259" key="5">
    <source>
        <dbReference type="PROSITE" id="PS50865"/>
    </source>
</evidence>
<dbReference type="GO" id="GO:0008270">
    <property type="term" value="F:zinc ion binding"/>
    <property type="evidence" value="ECO:0007669"/>
    <property type="project" value="UniProtKB-KW"/>
</dbReference>
<keyword evidence="7" id="KW-1185">Reference proteome</keyword>
<evidence type="ECO:0000313" key="6">
    <source>
        <dbReference type="EMBL" id="GJE89739.1"/>
    </source>
</evidence>
<evidence type="ECO:0000256" key="3">
    <source>
        <dbReference type="ARBA" id="ARBA00022833"/>
    </source>
</evidence>
<accession>A0A9P3LCM7</accession>
<dbReference type="SUPFAM" id="SSF144232">
    <property type="entry name" value="HIT/MYND zinc finger-like"/>
    <property type="match status" value="1"/>
</dbReference>
<dbReference type="InterPro" id="IPR002893">
    <property type="entry name" value="Znf_MYND"/>
</dbReference>
<dbReference type="OrthoDB" id="194358at2759"/>
<dbReference type="GO" id="GO:0005634">
    <property type="term" value="C:nucleus"/>
    <property type="evidence" value="ECO:0007669"/>
    <property type="project" value="TreeGrafter"/>
</dbReference>
<dbReference type="EMBL" id="BPQB01000014">
    <property type="protein sequence ID" value="GJE89739.1"/>
    <property type="molecule type" value="Genomic_DNA"/>
</dbReference>
<evidence type="ECO:0000256" key="2">
    <source>
        <dbReference type="ARBA" id="ARBA00022771"/>
    </source>
</evidence>
<keyword evidence="3" id="KW-0862">Zinc</keyword>
<dbReference type="PROSITE" id="PS50865">
    <property type="entry name" value="ZF_MYND_2"/>
    <property type="match status" value="1"/>
</dbReference>
<dbReference type="PROSITE" id="PS01360">
    <property type="entry name" value="ZF_MYND_1"/>
    <property type="match status" value="1"/>
</dbReference>
<keyword evidence="1" id="KW-0479">Metal-binding</keyword>
<gene>
    <name evidence="6" type="ORF">PsYK624_058450</name>
</gene>
<evidence type="ECO:0000256" key="1">
    <source>
        <dbReference type="ARBA" id="ARBA00022723"/>
    </source>
</evidence>
<dbReference type="GO" id="GO:0000981">
    <property type="term" value="F:DNA-binding transcription factor activity, RNA polymerase II-specific"/>
    <property type="evidence" value="ECO:0007669"/>
    <property type="project" value="TreeGrafter"/>
</dbReference>
<dbReference type="Gene3D" id="6.10.140.2220">
    <property type="match status" value="1"/>
</dbReference>
<organism evidence="6 7">
    <name type="scientific">Phanerochaete sordida</name>
    <dbReference type="NCBI Taxonomy" id="48140"/>
    <lineage>
        <taxon>Eukaryota</taxon>
        <taxon>Fungi</taxon>
        <taxon>Dikarya</taxon>
        <taxon>Basidiomycota</taxon>
        <taxon>Agaricomycotina</taxon>
        <taxon>Agaricomycetes</taxon>
        <taxon>Polyporales</taxon>
        <taxon>Phanerochaetaceae</taxon>
        <taxon>Phanerochaete</taxon>
    </lineage>
</organism>
<reference evidence="6 7" key="1">
    <citation type="submission" date="2021-08" db="EMBL/GenBank/DDBJ databases">
        <title>Draft Genome Sequence of Phanerochaete sordida strain YK-624.</title>
        <authorList>
            <person name="Mori T."/>
            <person name="Dohra H."/>
            <person name="Suzuki T."/>
            <person name="Kawagishi H."/>
            <person name="Hirai H."/>
        </authorList>
    </citation>
    <scope>NUCLEOTIDE SEQUENCE [LARGE SCALE GENOMIC DNA]</scope>
    <source>
        <strain evidence="6 7">YK-624</strain>
    </source>
</reference>
<dbReference type="PANTHER" id="PTHR10237">
    <property type="entry name" value="DEFORMED EPIDERMAL AUTOREGULATORY FACTOR 1 HOMOLOG SUPPRESSIN"/>
    <property type="match status" value="1"/>
</dbReference>
<dbReference type="AlphaFoldDB" id="A0A9P3LCM7"/>
<sequence>MNRDSCNNCSQPSSKVTLKACSGCRMVRYCSAACQREAWPRHKRSCATSGEARAALEQPAQRGEKLAFETLMKWISDWSEHLTLFGLGAMDLSNHPDRLRTHVFFLDLSFRTPRPPDRTRWMTMNTGCVLPVADLLARLRARGVPEAQLALIGSLPPTTRGAPADVLQVCVQAGATLRTFECGVNHAARWREIPPDVSAWRAATWVPRLKARIDEGRKDAW</sequence>
<feature type="domain" description="MYND-type" evidence="5">
    <location>
        <begin position="6"/>
        <end position="46"/>
    </location>
</feature>
<protein>
    <recommendedName>
        <fullName evidence="5">MYND-type domain-containing protein</fullName>
    </recommendedName>
</protein>
<dbReference type="Proteomes" id="UP000703269">
    <property type="component" value="Unassembled WGS sequence"/>
</dbReference>